<evidence type="ECO:0000256" key="3">
    <source>
        <dbReference type="ARBA" id="ARBA00008870"/>
    </source>
</evidence>
<proteinExistence type="inferred from homology"/>
<evidence type="ECO:0000256" key="10">
    <source>
        <dbReference type="ARBA" id="ARBA00047821"/>
    </source>
</evidence>
<dbReference type="PANTHER" id="PTHR20531:SF1">
    <property type="entry name" value="N-ALPHA-ACETYLTRANSFERASE 40"/>
    <property type="match status" value="1"/>
</dbReference>
<dbReference type="Pfam" id="PF00583">
    <property type="entry name" value="Acetyltransf_1"/>
    <property type="match status" value="1"/>
</dbReference>
<evidence type="ECO:0000313" key="14">
    <source>
        <dbReference type="EMBL" id="CAD9200315.1"/>
    </source>
</evidence>
<dbReference type="InterPro" id="IPR000182">
    <property type="entry name" value="GNAT_dom"/>
</dbReference>
<keyword evidence="6" id="KW-0963">Cytoplasm</keyword>
<dbReference type="EC" id="2.3.1.257" evidence="4"/>
<protein>
    <recommendedName>
        <fullName evidence="5">N-alpha-acetyltransferase 40</fullName>
        <ecNumber evidence="4">2.3.1.257</ecNumber>
    </recommendedName>
</protein>
<organism evidence="14">
    <name type="scientific">Tetraselmis chuii</name>
    <dbReference type="NCBI Taxonomy" id="63592"/>
    <lineage>
        <taxon>Eukaryota</taxon>
        <taxon>Viridiplantae</taxon>
        <taxon>Chlorophyta</taxon>
        <taxon>core chlorophytes</taxon>
        <taxon>Chlorodendrophyceae</taxon>
        <taxon>Chlorodendrales</taxon>
        <taxon>Chlorodendraceae</taxon>
        <taxon>Tetraselmis</taxon>
    </lineage>
</organism>
<dbReference type="GO" id="GO:0005737">
    <property type="term" value="C:cytoplasm"/>
    <property type="evidence" value="ECO:0007669"/>
    <property type="project" value="UniProtKB-SubCell"/>
</dbReference>
<evidence type="ECO:0000256" key="8">
    <source>
        <dbReference type="ARBA" id="ARBA00023242"/>
    </source>
</evidence>
<dbReference type="AlphaFoldDB" id="A0A7S1SLR7"/>
<feature type="domain" description="N-acetyltransferase" evidence="13">
    <location>
        <begin position="70"/>
        <end position="232"/>
    </location>
</feature>
<dbReference type="EMBL" id="HBGG01005344">
    <property type="protein sequence ID" value="CAD9200315.1"/>
    <property type="molecule type" value="Transcribed_RNA"/>
</dbReference>
<comment type="similarity">
    <text evidence="3">Belongs to the acetyltransferase family. NAA40 subfamily.</text>
</comment>
<feature type="compositionally biased region" description="Basic and acidic residues" evidence="12">
    <location>
        <begin position="1"/>
        <end position="10"/>
    </location>
</feature>
<evidence type="ECO:0000256" key="12">
    <source>
        <dbReference type="SAM" id="MobiDB-lite"/>
    </source>
</evidence>
<keyword evidence="9" id="KW-0012">Acyltransferase</keyword>
<dbReference type="SUPFAM" id="SSF55729">
    <property type="entry name" value="Acyl-CoA N-acyltransferases (Nat)"/>
    <property type="match status" value="1"/>
</dbReference>
<dbReference type="GO" id="GO:0010485">
    <property type="term" value="F:histone H4 acetyltransferase activity"/>
    <property type="evidence" value="ECO:0007669"/>
    <property type="project" value="InterPro"/>
</dbReference>
<reference evidence="14" key="1">
    <citation type="submission" date="2021-01" db="EMBL/GenBank/DDBJ databases">
        <authorList>
            <person name="Corre E."/>
            <person name="Pelletier E."/>
            <person name="Niang G."/>
            <person name="Scheremetjew M."/>
            <person name="Finn R."/>
            <person name="Kale V."/>
            <person name="Holt S."/>
            <person name="Cochrane G."/>
            <person name="Meng A."/>
            <person name="Brown T."/>
            <person name="Cohen L."/>
        </authorList>
    </citation>
    <scope>NUCLEOTIDE SEQUENCE</scope>
    <source>
        <strain evidence="14">PLY429</strain>
    </source>
</reference>
<dbReference type="CDD" id="cd04301">
    <property type="entry name" value="NAT_SF"/>
    <property type="match status" value="1"/>
</dbReference>
<comment type="catalytic activity">
    <reaction evidence="10">
        <text>N-terminal L-seryl-[histone H2A] + acetyl-CoA = N-terminal N(alpha)-acetyl-L-seryl-[histone H2A] + CoA + H(+)</text>
        <dbReference type="Rhea" id="RHEA:50600"/>
        <dbReference type="Rhea" id="RHEA-COMP:12742"/>
        <dbReference type="Rhea" id="RHEA-COMP:12744"/>
        <dbReference type="ChEBI" id="CHEBI:15378"/>
        <dbReference type="ChEBI" id="CHEBI:57287"/>
        <dbReference type="ChEBI" id="CHEBI:57288"/>
        <dbReference type="ChEBI" id="CHEBI:64738"/>
        <dbReference type="ChEBI" id="CHEBI:83690"/>
        <dbReference type="EC" id="2.3.1.257"/>
    </reaction>
</comment>
<comment type="subcellular location">
    <subcellularLocation>
        <location evidence="2">Cytoplasm</location>
    </subcellularLocation>
    <subcellularLocation>
        <location evidence="1">Nucleus</location>
    </subcellularLocation>
</comment>
<name>A0A7S1SLR7_9CHLO</name>
<evidence type="ECO:0000259" key="13">
    <source>
        <dbReference type="PROSITE" id="PS51186"/>
    </source>
</evidence>
<dbReference type="InterPro" id="IPR039949">
    <property type="entry name" value="NAA40"/>
</dbReference>
<feature type="region of interest" description="Disordered" evidence="12">
    <location>
        <begin position="1"/>
        <end position="24"/>
    </location>
</feature>
<evidence type="ECO:0000256" key="1">
    <source>
        <dbReference type="ARBA" id="ARBA00004123"/>
    </source>
</evidence>
<dbReference type="GO" id="GO:1990189">
    <property type="term" value="F:protein N-terminal-serine acetyltransferase activity"/>
    <property type="evidence" value="ECO:0007669"/>
    <property type="project" value="UniProtKB-EC"/>
</dbReference>
<keyword evidence="8" id="KW-0539">Nucleus</keyword>
<evidence type="ECO:0000256" key="5">
    <source>
        <dbReference type="ARBA" id="ARBA00015043"/>
    </source>
</evidence>
<evidence type="ECO:0000256" key="2">
    <source>
        <dbReference type="ARBA" id="ARBA00004496"/>
    </source>
</evidence>
<sequence>MAPKDKVSKAKEKKARRRQESEAAQSRVEAVKAAYAVDPVAEMAMFDGRFDKDGLKAKLRWASAETLSEELKETLKKMLETNMAEVYAEDWVKAKTVKEKEMVEDDARYLFVYDVSSSDKEALAGFIQYRFVIEEEVEVLYIYELQILKDFQRKGLGKFIVMIIEGLARKAGVKGVMLTCQKRNKAAYVFYKSIKYNEDAISPCNVDPYAGEEDYPYEILSKIFDPEAQRLLAERAEVAKAQYAAEY</sequence>
<comment type="catalytic activity">
    <reaction evidence="11">
        <text>N-terminal L-seryl-[histone H4] + acetyl-CoA = N-terminal N(alpha)-acetyl-L-seryl-[histone H4] + CoA + H(+)</text>
        <dbReference type="Rhea" id="RHEA:50596"/>
        <dbReference type="Rhea" id="RHEA-COMP:12740"/>
        <dbReference type="Rhea" id="RHEA-COMP:12743"/>
        <dbReference type="ChEBI" id="CHEBI:15378"/>
        <dbReference type="ChEBI" id="CHEBI:57287"/>
        <dbReference type="ChEBI" id="CHEBI:57288"/>
        <dbReference type="ChEBI" id="CHEBI:64738"/>
        <dbReference type="ChEBI" id="CHEBI:83690"/>
        <dbReference type="EC" id="2.3.1.257"/>
    </reaction>
</comment>
<keyword evidence="7" id="KW-0808">Transferase</keyword>
<evidence type="ECO:0000256" key="11">
    <source>
        <dbReference type="ARBA" id="ARBA00049524"/>
    </source>
</evidence>
<dbReference type="PANTHER" id="PTHR20531">
    <property type="entry name" value="N-ALPHA-ACETYLTRANSFERASE 40"/>
    <property type="match status" value="1"/>
</dbReference>
<gene>
    <name evidence="14" type="ORF">TCHU04912_LOCUS2548</name>
</gene>
<dbReference type="PROSITE" id="PS51186">
    <property type="entry name" value="GNAT"/>
    <property type="match status" value="1"/>
</dbReference>
<evidence type="ECO:0000256" key="6">
    <source>
        <dbReference type="ARBA" id="ARBA00022490"/>
    </source>
</evidence>
<evidence type="ECO:0000256" key="9">
    <source>
        <dbReference type="ARBA" id="ARBA00023315"/>
    </source>
</evidence>
<evidence type="ECO:0000256" key="7">
    <source>
        <dbReference type="ARBA" id="ARBA00022679"/>
    </source>
</evidence>
<accession>A0A7S1SLR7</accession>
<dbReference type="Gene3D" id="3.40.630.30">
    <property type="match status" value="1"/>
</dbReference>
<dbReference type="InterPro" id="IPR016181">
    <property type="entry name" value="Acyl_CoA_acyltransferase"/>
</dbReference>
<dbReference type="GO" id="GO:0043998">
    <property type="term" value="F:histone H2A acetyltransferase activity"/>
    <property type="evidence" value="ECO:0007669"/>
    <property type="project" value="InterPro"/>
</dbReference>
<dbReference type="GO" id="GO:0005634">
    <property type="term" value="C:nucleus"/>
    <property type="evidence" value="ECO:0007669"/>
    <property type="project" value="UniProtKB-SubCell"/>
</dbReference>
<evidence type="ECO:0000256" key="4">
    <source>
        <dbReference type="ARBA" id="ARBA00012950"/>
    </source>
</evidence>